<accession>A0A9X1H9A7</accession>
<evidence type="ECO:0000259" key="1">
    <source>
        <dbReference type="Pfam" id="PF00535"/>
    </source>
</evidence>
<feature type="domain" description="Glycosyltransferase 2-like" evidence="1">
    <location>
        <begin position="5"/>
        <end position="166"/>
    </location>
</feature>
<dbReference type="AlphaFoldDB" id="A0A9X1H9A7"/>
<dbReference type="SUPFAM" id="SSF53448">
    <property type="entry name" value="Nucleotide-diphospho-sugar transferases"/>
    <property type="match status" value="1"/>
</dbReference>
<dbReference type="CDD" id="cd00761">
    <property type="entry name" value="Glyco_tranf_GTA_type"/>
    <property type="match status" value="1"/>
</dbReference>
<sequence length="309" mass="35761">MAFFSIIIPLYNKENFIENTMQSVLDQTFQDFEIIVVNDGSTDKSEEKILQFKDSRIQYFSKKNEGVSSARNYGIEKATTEFITFLDADDFWYPTFLETMFELISKVPDHKVFSAAIEVQTSKKIIPAQYSISKTNEDFEIVNYFKSSLKEAVLWTSCSVFHQSVFALIGNFDSKIKIGEDTDLWIRIGLTYPVVFSWKILARYVYDPKSLSNNSKFIKEKMNFSKFEEAEKTNLNLKRYLDLNRFSSAIKCKLVGEKALFHQYLNAIDLKNLGWKKRTLLCLPSFVLHLLIPLKTFLTNLGIGSSVFK</sequence>
<dbReference type="Pfam" id="PF00535">
    <property type="entry name" value="Glycos_transf_2"/>
    <property type="match status" value="1"/>
</dbReference>
<comment type="caution">
    <text evidence="2">The sequence shown here is derived from an EMBL/GenBank/DDBJ whole genome shotgun (WGS) entry which is preliminary data.</text>
</comment>
<keyword evidence="3" id="KW-1185">Reference proteome</keyword>
<name>A0A9X1H9A7_9FLAO</name>
<gene>
    <name evidence="2" type="ORF">K6T82_06655</name>
</gene>
<dbReference type="Proteomes" id="UP001139366">
    <property type="component" value="Unassembled WGS sequence"/>
</dbReference>
<dbReference type="RefSeq" id="WP_223705158.1">
    <property type="nucleotide sequence ID" value="NZ_JAINUY010000002.1"/>
</dbReference>
<dbReference type="PANTHER" id="PTHR22916">
    <property type="entry name" value="GLYCOSYLTRANSFERASE"/>
    <property type="match status" value="1"/>
</dbReference>
<dbReference type="GO" id="GO:0016758">
    <property type="term" value="F:hexosyltransferase activity"/>
    <property type="evidence" value="ECO:0007669"/>
    <property type="project" value="UniProtKB-ARBA"/>
</dbReference>
<protein>
    <submittedName>
        <fullName evidence="2">Glycosyltransferase family 2 protein</fullName>
    </submittedName>
</protein>
<reference evidence="2 3" key="1">
    <citation type="journal article" date="2023" name="Antonie Van Leeuwenhoek">
        <title>Flavobacterium potami sp. nov., a multi-metal resistance genes harbouring bacterium isolated from shallow river silt.</title>
        <authorList>
            <person name="Li S."/>
            <person name="Mao S."/>
            <person name="Mu W."/>
            <person name="Guo B."/>
            <person name="Li C."/>
            <person name="Zhu Q."/>
            <person name="Hou X."/>
            <person name="Zhao Y."/>
            <person name="Wei S."/>
            <person name="Liu H."/>
            <person name="Liu A."/>
        </authorList>
    </citation>
    <scope>NUCLEOTIDE SEQUENCE [LARGE SCALE GENOMIC DNA]</scope>
    <source>
        <strain evidence="2 3">17A</strain>
    </source>
</reference>
<dbReference type="InterPro" id="IPR001173">
    <property type="entry name" value="Glyco_trans_2-like"/>
</dbReference>
<dbReference type="InterPro" id="IPR029044">
    <property type="entry name" value="Nucleotide-diphossugar_trans"/>
</dbReference>
<proteinExistence type="predicted"/>
<organism evidence="2 3">
    <name type="scientific">Flavobacterium potami</name>
    <dbReference type="NCBI Taxonomy" id="2872310"/>
    <lineage>
        <taxon>Bacteria</taxon>
        <taxon>Pseudomonadati</taxon>
        <taxon>Bacteroidota</taxon>
        <taxon>Flavobacteriia</taxon>
        <taxon>Flavobacteriales</taxon>
        <taxon>Flavobacteriaceae</taxon>
        <taxon>Flavobacterium</taxon>
    </lineage>
</organism>
<evidence type="ECO:0000313" key="3">
    <source>
        <dbReference type="Proteomes" id="UP001139366"/>
    </source>
</evidence>
<dbReference type="EMBL" id="JAINUY010000002">
    <property type="protein sequence ID" value="MBZ4034438.1"/>
    <property type="molecule type" value="Genomic_DNA"/>
</dbReference>
<evidence type="ECO:0000313" key="2">
    <source>
        <dbReference type="EMBL" id="MBZ4034438.1"/>
    </source>
</evidence>
<dbReference type="Gene3D" id="3.90.550.10">
    <property type="entry name" value="Spore Coat Polysaccharide Biosynthesis Protein SpsA, Chain A"/>
    <property type="match status" value="1"/>
</dbReference>